<evidence type="ECO:0000256" key="1">
    <source>
        <dbReference type="SAM" id="Phobius"/>
    </source>
</evidence>
<gene>
    <name evidence="2" type="ORF">DEM25_000330</name>
</gene>
<feature type="transmembrane region" description="Helical" evidence="1">
    <location>
        <begin position="55"/>
        <end position="78"/>
    </location>
</feature>
<dbReference type="PANTHER" id="PTHR34980">
    <property type="entry name" value="INNER MEMBRANE PROTEIN-RELATED-RELATED"/>
    <property type="match status" value="1"/>
</dbReference>
<keyword evidence="1" id="KW-0472">Membrane</keyword>
<protein>
    <submittedName>
        <fullName evidence="2">DUF805 domain-containing protein</fullName>
    </submittedName>
</protein>
<dbReference type="PANTHER" id="PTHR34980:SF2">
    <property type="entry name" value="INNER MEMBRANE PROTEIN YHAH-RELATED"/>
    <property type="match status" value="1"/>
</dbReference>
<dbReference type="InterPro" id="IPR008523">
    <property type="entry name" value="DUF805"/>
</dbReference>
<reference evidence="2 3" key="1">
    <citation type="journal article" date="2018" name="Int. J. Syst. Bacteriol.">
        <title>Oceaniradius stylonemae gen. nov., sp. nov., isolated from a red alga, Stylonema cornu-cervi.</title>
        <authorList>
            <person name="Jeong S."/>
        </authorList>
    </citation>
    <scope>NUCLEOTIDE SEQUENCE [LARGE SCALE GENOMIC DNA]</scope>
    <source>
        <strain evidence="2 3">StC1</strain>
    </source>
</reference>
<feature type="transmembrane region" description="Helical" evidence="1">
    <location>
        <begin position="27"/>
        <end position="49"/>
    </location>
</feature>
<proteinExistence type="predicted"/>
<evidence type="ECO:0000313" key="3">
    <source>
        <dbReference type="Proteomes" id="UP000246132"/>
    </source>
</evidence>
<dbReference type="AlphaFoldDB" id="A0A3A8AEX8"/>
<dbReference type="Proteomes" id="UP000246132">
    <property type="component" value="Unassembled WGS sequence"/>
</dbReference>
<keyword evidence="1" id="KW-1133">Transmembrane helix</keyword>
<sequence length="128" mass="13609">MSGAPDHPLTVKWVLFGFRGRIGRKSFWLGALGMILIQAAIVAQIAAAPEDSPSLALWGLVMLAVWIASAWAALALAVKRLHDIGLPGALAVLLLIPAVAFFTFVVLAVWPSAQEANEHGPPPFPRPN</sequence>
<comment type="caution">
    <text evidence="2">The sequence shown here is derived from an EMBL/GenBank/DDBJ whole genome shotgun (WGS) entry which is preliminary data.</text>
</comment>
<dbReference type="OrthoDB" id="9812349at2"/>
<keyword evidence="1" id="KW-0812">Transmembrane</keyword>
<name>A0A3A8AEX8_9HYPH</name>
<dbReference type="EMBL" id="QFWV02000001">
    <property type="protein sequence ID" value="RKF08486.1"/>
    <property type="molecule type" value="Genomic_DNA"/>
</dbReference>
<dbReference type="Pfam" id="PF05656">
    <property type="entry name" value="DUF805"/>
    <property type="match status" value="1"/>
</dbReference>
<dbReference type="GO" id="GO:0005886">
    <property type="term" value="C:plasma membrane"/>
    <property type="evidence" value="ECO:0007669"/>
    <property type="project" value="TreeGrafter"/>
</dbReference>
<organism evidence="2 3">
    <name type="scientific">Oceaniradius stylonematis</name>
    <dbReference type="NCBI Taxonomy" id="2184161"/>
    <lineage>
        <taxon>Bacteria</taxon>
        <taxon>Pseudomonadati</taxon>
        <taxon>Pseudomonadota</taxon>
        <taxon>Alphaproteobacteria</taxon>
        <taxon>Hyphomicrobiales</taxon>
        <taxon>Ahrensiaceae</taxon>
        <taxon>Oceaniradius</taxon>
    </lineage>
</organism>
<feature type="transmembrane region" description="Helical" evidence="1">
    <location>
        <begin position="90"/>
        <end position="110"/>
    </location>
</feature>
<keyword evidence="3" id="KW-1185">Reference proteome</keyword>
<dbReference type="RefSeq" id="WP_109768748.1">
    <property type="nucleotide sequence ID" value="NZ_CP159474.1"/>
</dbReference>
<accession>A0A3A8AEX8</accession>
<evidence type="ECO:0000313" key="2">
    <source>
        <dbReference type="EMBL" id="RKF08486.1"/>
    </source>
</evidence>